<accession>E9D502</accession>
<organism evidence="3">
    <name type="scientific">Coccidioides posadasii (strain RMSCC 757 / Silveira)</name>
    <name type="common">Valley fever fungus</name>
    <dbReference type="NCBI Taxonomy" id="443226"/>
    <lineage>
        <taxon>Eukaryota</taxon>
        <taxon>Fungi</taxon>
        <taxon>Dikarya</taxon>
        <taxon>Ascomycota</taxon>
        <taxon>Pezizomycotina</taxon>
        <taxon>Eurotiomycetes</taxon>
        <taxon>Eurotiomycetidae</taxon>
        <taxon>Onygenales</taxon>
        <taxon>Onygenaceae</taxon>
        <taxon>Coccidioides</taxon>
    </lineage>
</organism>
<dbReference type="HOGENOM" id="CLU_2904042_0_0_1"/>
<evidence type="ECO:0000256" key="1">
    <source>
        <dbReference type="SAM" id="MobiDB-lite"/>
    </source>
</evidence>
<dbReference type="EMBL" id="GL636492">
    <property type="protein sequence ID" value="EFW18584.1"/>
    <property type="molecule type" value="Genomic_DNA"/>
</dbReference>
<reference evidence="3" key="1">
    <citation type="journal article" date="2010" name="Genome Res.">
        <title>Population genomic sequencing of Coccidioides fungi reveals recent hybridization and transposon control.</title>
        <authorList>
            <person name="Neafsey D.E."/>
            <person name="Barker B.M."/>
            <person name="Sharpton T.J."/>
            <person name="Stajich J.E."/>
            <person name="Park D.J."/>
            <person name="Whiston E."/>
            <person name="Hung C.-Y."/>
            <person name="McMahan C."/>
            <person name="White J."/>
            <person name="Sykes S."/>
            <person name="Heiman D."/>
            <person name="Young S."/>
            <person name="Zeng Q."/>
            <person name="Abouelleil A."/>
            <person name="Aftuck L."/>
            <person name="Bessette D."/>
            <person name="Brown A."/>
            <person name="FitzGerald M."/>
            <person name="Lui A."/>
            <person name="Macdonald J.P."/>
            <person name="Priest M."/>
            <person name="Orbach M.J."/>
            <person name="Galgiani J.N."/>
            <person name="Kirkland T.N."/>
            <person name="Cole G.T."/>
            <person name="Birren B.W."/>
            <person name="Henn M.R."/>
            <person name="Taylor J.W."/>
            <person name="Rounsley S.D."/>
        </authorList>
    </citation>
    <scope>NUCLEOTIDE SEQUENCE [LARGE SCALE GENOMIC DNA]</scope>
    <source>
        <strain evidence="3">RMSCC 757 / Silveira</strain>
    </source>
</reference>
<keyword evidence="3" id="KW-1185">Reference proteome</keyword>
<name>E9D502_COCPS</name>
<dbReference type="AlphaFoldDB" id="E9D502"/>
<reference evidence="3" key="2">
    <citation type="submission" date="2010-03" db="EMBL/GenBank/DDBJ databases">
        <title>The genome sequence of Coccidioides posadasii strain Silveira.</title>
        <authorList>
            <consortium name="The Broad Institute Genome Sequencing Center for Infectious Disease"/>
            <person name="Neafsey D."/>
            <person name="Orbach M."/>
            <person name="Henn M.R."/>
            <person name="Cole G.T."/>
            <person name="Galgiani J."/>
            <person name="Gardner M.J."/>
            <person name="Kirkland T.N."/>
            <person name="Taylor J.W."/>
            <person name="Young S.K."/>
            <person name="Zeng Q."/>
            <person name="Koehrsen M."/>
            <person name="Alvarado L."/>
            <person name="Berlin A."/>
            <person name="Borenstein D."/>
            <person name="Chapman S.B."/>
            <person name="Chen Z."/>
            <person name="Engels R."/>
            <person name="Freedman E."/>
            <person name="Gellesch M."/>
            <person name="Goldberg J."/>
            <person name="Griggs A."/>
            <person name="Gujja S."/>
            <person name="Heilman E."/>
            <person name="Heiman D."/>
            <person name="Howarth C."/>
            <person name="Jen D."/>
            <person name="Larson L."/>
            <person name="Mehta T."/>
            <person name="Neiman D."/>
            <person name="Park D."/>
            <person name="Pearson M."/>
            <person name="Richards J."/>
            <person name="Roberts A."/>
            <person name="Saif S."/>
            <person name="Shea T."/>
            <person name="Shenoy N."/>
            <person name="Sisk P."/>
            <person name="Stolte C."/>
            <person name="Sykes S."/>
            <person name="Walk T."/>
            <person name="White J."/>
            <person name="Yandava C."/>
            <person name="Haas B."/>
            <person name="Nusbaum C."/>
            <person name="Birren B."/>
        </authorList>
    </citation>
    <scope>NUCLEOTIDE SEQUENCE [LARGE SCALE GENOMIC DNA]</scope>
    <source>
        <strain evidence="3">RMSCC 757 / Silveira</strain>
    </source>
</reference>
<sequence length="62" mass="6832">MKQKRLQTFSFLNPGTPEQSADESASNAEEPNTIQAPTKPGHQTHKGLKSRHCPTNTTKKVT</sequence>
<dbReference type="Proteomes" id="UP000002497">
    <property type="component" value="Unassembled WGS sequence"/>
</dbReference>
<gene>
    <name evidence="2" type="ORF">CPSG_05270</name>
</gene>
<dbReference type="VEuPathDB" id="FungiDB:CPSG_05270"/>
<proteinExistence type="predicted"/>
<feature type="region of interest" description="Disordered" evidence="1">
    <location>
        <begin position="1"/>
        <end position="62"/>
    </location>
</feature>
<feature type="compositionally biased region" description="Polar residues" evidence="1">
    <location>
        <begin position="1"/>
        <end position="36"/>
    </location>
</feature>
<evidence type="ECO:0000313" key="2">
    <source>
        <dbReference type="EMBL" id="EFW18584.1"/>
    </source>
</evidence>
<protein>
    <submittedName>
        <fullName evidence="2">Predicted protein</fullName>
    </submittedName>
</protein>
<feature type="compositionally biased region" description="Polar residues" evidence="1">
    <location>
        <begin position="53"/>
        <end position="62"/>
    </location>
</feature>
<feature type="compositionally biased region" description="Basic residues" evidence="1">
    <location>
        <begin position="42"/>
        <end position="52"/>
    </location>
</feature>
<evidence type="ECO:0000313" key="3">
    <source>
        <dbReference type="Proteomes" id="UP000002497"/>
    </source>
</evidence>